<dbReference type="EMBL" id="VUKA01000003">
    <property type="protein sequence ID" value="KAA2213514.1"/>
    <property type="molecule type" value="Genomic_DNA"/>
</dbReference>
<proteinExistence type="predicted"/>
<dbReference type="Proteomes" id="UP000322110">
    <property type="component" value="Unassembled WGS sequence"/>
</dbReference>
<dbReference type="PROSITE" id="PS51318">
    <property type="entry name" value="TAT"/>
    <property type="match status" value="1"/>
</dbReference>
<organism evidence="1 2">
    <name type="scientific">Teichococcus oryzae</name>
    <dbReference type="NCBI Taxonomy" id="1608942"/>
    <lineage>
        <taxon>Bacteria</taxon>
        <taxon>Pseudomonadati</taxon>
        <taxon>Pseudomonadota</taxon>
        <taxon>Alphaproteobacteria</taxon>
        <taxon>Acetobacterales</taxon>
        <taxon>Roseomonadaceae</taxon>
        <taxon>Roseomonas</taxon>
    </lineage>
</organism>
<dbReference type="OrthoDB" id="5343781at2"/>
<evidence type="ECO:0000313" key="1">
    <source>
        <dbReference type="EMBL" id="KAA2213514.1"/>
    </source>
</evidence>
<reference evidence="1 2" key="1">
    <citation type="journal article" date="2015" name="Int. J. Syst. Evol. Microbiol.">
        <title>Roseomonas oryzae sp. nov., isolated from paddy rhizosphere soil.</title>
        <authorList>
            <person name="Ramaprasad E.V."/>
            <person name="Sasikala Ch."/>
            <person name="Ramana Ch.V."/>
        </authorList>
    </citation>
    <scope>NUCLEOTIDE SEQUENCE [LARGE SCALE GENOMIC DNA]</scope>
    <source>
        <strain evidence="1 2">KCTC 42542</strain>
    </source>
</reference>
<protein>
    <submittedName>
        <fullName evidence="1">Copper-binding protein</fullName>
    </submittedName>
</protein>
<dbReference type="RefSeq" id="WP_149812018.1">
    <property type="nucleotide sequence ID" value="NZ_VUKA01000003.1"/>
</dbReference>
<sequence>MAQAQNRRSLLLSLAVGGGIALLSGNALARGDLATRAQQLPPLMMGSEGDDFSMSQREYKLETGRYYRWRIGAFGRREYNLVAPEFWRNVWIRQVVVGKTEIKTPVLEELDFDDAGEVEVFFVPIRTGSYAFRVRGLEERNMTGKLIVE</sequence>
<dbReference type="InterPro" id="IPR006311">
    <property type="entry name" value="TAT_signal"/>
</dbReference>
<evidence type="ECO:0000313" key="2">
    <source>
        <dbReference type="Proteomes" id="UP000322110"/>
    </source>
</evidence>
<dbReference type="AlphaFoldDB" id="A0A5B2THD2"/>
<gene>
    <name evidence="1" type="ORF">F0Q34_09780</name>
</gene>
<comment type="caution">
    <text evidence="1">The sequence shown here is derived from an EMBL/GenBank/DDBJ whole genome shotgun (WGS) entry which is preliminary data.</text>
</comment>
<keyword evidence="2" id="KW-1185">Reference proteome</keyword>
<accession>A0A5B2THD2</accession>
<name>A0A5B2THD2_9PROT</name>